<reference evidence="1" key="1">
    <citation type="submission" date="2024-02" db="EMBL/GenBank/DDBJ databases">
        <title>Metagenome Assembled Genome of Zalaria obscura JY119.</title>
        <authorList>
            <person name="Vighnesh L."/>
            <person name="Jagadeeshwari U."/>
            <person name="Venkata Ramana C."/>
            <person name="Sasikala C."/>
        </authorList>
    </citation>
    <scope>NUCLEOTIDE SEQUENCE</scope>
    <source>
        <strain evidence="1">JY119</strain>
    </source>
</reference>
<accession>A0ACC3SH05</accession>
<evidence type="ECO:0000313" key="2">
    <source>
        <dbReference type="Proteomes" id="UP001320706"/>
    </source>
</evidence>
<keyword evidence="2" id="KW-1185">Reference proteome</keyword>
<name>A0ACC3SH05_9PEZI</name>
<evidence type="ECO:0000313" key="1">
    <source>
        <dbReference type="EMBL" id="KAK8213388.1"/>
    </source>
</evidence>
<sequence length="553" mass="60526">MQGFSISDATEGKPAIAMEDPWRPSSAQQAPYEPVQSVSSHPTGSGNPWQTDLDRETGKNETTTVPPVAPQVQSFKPQPSLLDEDPVPQLPPRPSGEYAPPQPPRPAPIDVSQVDRRASEPETPMTKARRQRNEHYQIKHVNWADMSRGSHEMRRSPILTQNANGPCPLLALVNALVLSTPQGMNTALFETLKSREQVSLGLLLDAVFEELVRRNESTGKDLPDIGDLYSFLITLHTGMNVNPRLVASSSQPSGSLNTDAVGSGAKPGAFEETREMRLYSTFDVPLIHGWIPPVGSAAYAASERSAQTFEDAQNIQFHEEELEDKLRAQGLSAPEQQTLEDIASIKSFLNSYPTQLTDYGLDVMKRSLKPGQIAILFRNDHFATLYKESRSGTLMTLVTDAGYSTHDEIVWESLVDVNGAASELFSGDFRPVGNTNSGGLSGQTSGSTGNVTDQPDYSQFEGGWQTVQPRNNRGNRNARNNNSGGSTSFHTPADAVNIPVESAEGQFSPPPELGRTTSEQEDHDLALALQLQEEEEERERRETAARRTVINNA</sequence>
<comment type="caution">
    <text evidence="1">The sequence shown here is derived from an EMBL/GenBank/DDBJ whole genome shotgun (WGS) entry which is preliminary data.</text>
</comment>
<dbReference type="Proteomes" id="UP001320706">
    <property type="component" value="Unassembled WGS sequence"/>
</dbReference>
<gene>
    <name evidence="1" type="ORF">M8818_002687</name>
</gene>
<protein>
    <submittedName>
        <fullName evidence="1">Uncharacterized protein</fullName>
    </submittedName>
</protein>
<dbReference type="EMBL" id="JAMKPW020000011">
    <property type="protein sequence ID" value="KAK8213388.1"/>
    <property type="molecule type" value="Genomic_DNA"/>
</dbReference>
<proteinExistence type="predicted"/>
<organism evidence="1 2">
    <name type="scientific">Zalaria obscura</name>
    <dbReference type="NCBI Taxonomy" id="2024903"/>
    <lineage>
        <taxon>Eukaryota</taxon>
        <taxon>Fungi</taxon>
        <taxon>Dikarya</taxon>
        <taxon>Ascomycota</taxon>
        <taxon>Pezizomycotina</taxon>
        <taxon>Dothideomycetes</taxon>
        <taxon>Dothideomycetidae</taxon>
        <taxon>Dothideales</taxon>
        <taxon>Zalariaceae</taxon>
        <taxon>Zalaria</taxon>
    </lineage>
</organism>